<keyword evidence="7" id="KW-0677">Repeat</keyword>
<dbReference type="SUPFAM" id="SSF48439">
    <property type="entry name" value="Protein prenylyltransferase"/>
    <property type="match status" value="1"/>
</dbReference>
<accession>A0AAW0FP31</accession>
<dbReference type="EC" id="2.5.1.58" evidence="4"/>
<comment type="cofactor">
    <cofactor evidence="1">
        <name>Mg(2+)</name>
        <dbReference type="ChEBI" id="CHEBI:18420"/>
    </cofactor>
</comment>
<evidence type="ECO:0000256" key="3">
    <source>
        <dbReference type="ARBA" id="ARBA00012700"/>
    </source>
</evidence>
<evidence type="ECO:0000256" key="10">
    <source>
        <dbReference type="ARBA" id="ARBA00041392"/>
    </source>
</evidence>
<evidence type="ECO:0000256" key="11">
    <source>
        <dbReference type="ARBA" id="ARBA00042436"/>
    </source>
</evidence>
<keyword evidence="8" id="KW-0460">Magnesium</keyword>
<dbReference type="PANTHER" id="PTHR11129">
    <property type="entry name" value="PROTEIN FARNESYLTRANSFERASE ALPHA SUBUNIT/RAB GERANYLGERANYL TRANSFERASE ALPHA SUBUNIT"/>
    <property type="match status" value="1"/>
</dbReference>
<keyword evidence="6" id="KW-0808">Transferase</keyword>
<comment type="caution">
    <text evidence="14">The sequence shown here is derived from an EMBL/GenBank/DDBJ whole genome shotgun (WGS) entry which is preliminary data.</text>
</comment>
<dbReference type="PANTHER" id="PTHR11129:SF1">
    <property type="entry name" value="PROTEIN FARNESYLTRANSFERASE_GERANYLGERANYLTRANSFERASE TYPE-1 SUBUNIT ALPHA"/>
    <property type="match status" value="1"/>
</dbReference>
<evidence type="ECO:0000256" key="5">
    <source>
        <dbReference type="ARBA" id="ARBA00022602"/>
    </source>
</evidence>
<sequence>MEYNYDDVGVESLNDETPQLCQILYSDEYKRLMGTLLAMMKKKEYSERALALVERGIEKLASHYTLWNYRYNIVVNLKKSLIEELDWCETIALENEKNYQIWNYRQMIIEKIIESQAYPAHREYPVMNAMLEEDLKNHHVWLYRKWLVERFELYQDAKEIEFVNKCIEIDIRNNSAWTHRFFLMSNGNPIFQEEVQYVKEKIGQIPQNPSSWNYLLGLYKHYHQPIEQLEPFCLELADIKADKIKCSYALEMLARIYQPAKAVEVYKSLQHYDPIRTNYWNYKITSLSSTL</sequence>
<evidence type="ECO:0000256" key="9">
    <source>
        <dbReference type="ARBA" id="ARBA00040965"/>
    </source>
</evidence>
<evidence type="ECO:0000313" key="15">
    <source>
        <dbReference type="Proteomes" id="UP001385951"/>
    </source>
</evidence>
<keyword evidence="15" id="KW-1185">Reference proteome</keyword>
<evidence type="ECO:0000256" key="13">
    <source>
        <dbReference type="ARBA" id="ARBA00043219"/>
    </source>
</evidence>
<dbReference type="GO" id="GO:0005965">
    <property type="term" value="C:protein farnesyltransferase complex"/>
    <property type="evidence" value="ECO:0007669"/>
    <property type="project" value="TreeGrafter"/>
</dbReference>
<name>A0AAW0FP31_9APHY</name>
<evidence type="ECO:0000256" key="7">
    <source>
        <dbReference type="ARBA" id="ARBA00022737"/>
    </source>
</evidence>
<evidence type="ECO:0000313" key="14">
    <source>
        <dbReference type="EMBL" id="KAK7681047.1"/>
    </source>
</evidence>
<dbReference type="EC" id="2.5.1.59" evidence="3"/>
<gene>
    <name evidence="14" type="ORF">QCA50_015884</name>
</gene>
<evidence type="ECO:0000256" key="4">
    <source>
        <dbReference type="ARBA" id="ARBA00012702"/>
    </source>
</evidence>
<dbReference type="GO" id="GO:0004662">
    <property type="term" value="F:CAAX-protein geranylgeranyltransferase activity"/>
    <property type="evidence" value="ECO:0007669"/>
    <property type="project" value="UniProtKB-EC"/>
</dbReference>
<evidence type="ECO:0000256" key="8">
    <source>
        <dbReference type="ARBA" id="ARBA00022842"/>
    </source>
</evidence>
<dbReference type="GO" id="GO:0004660">
    <property type="term" value="F:protein farnesyltransferase activity"/>
    <property type="evidence" value="ECO:0007669"/>
    <property type="project" value="UniProtKB-EC"/>
</dbReference>
<dbReference type="InterPro" id="IPR002088">
    <property type="entry name" value="Prenyl_trans_a"/>
</dbReference>
<dbReference type="GO" id="GO:0005953">
    <property type="term" value="C:CAAX-protein geranylgeranyltransferase complex"/>
    <property type="evidence" value="ECO:0007669"/>
    <property type="project" value="TreeGrafter"/>
</dbReference>
<evidence type="ECO:0000256" key="12">
    <source>
        <dbReference type="ARBA" id="ARBA00043086"/>
    </source>
</evidence>
<dbReference type="Proteomes" id="UP001385951">
    <property type="component" value="Unassembled WGS sequence"/>
</dbReference>
<dbReference type="EMBL" id="JASBNA010000044">
    <property type="protein sequence ID" value="KAK7681047.1"/>
    <property type="molecule type" value="Genomic_DNA"/>
</dbReference>
<dbReference type="Gene3D" id="1.25.40.120">
    <property type="entry name" value="Protein prenylyltransferase"/>
    <property type="match status" value="1"/>
</dbReference>
<evidence type="ECO:0000256" key="1">
    <source>
        <dbReference type="ARBA" id="ARBA00001946"/>
    </source>
</evidence>
<evidence type="ECO:0000256" key="6">
    <source>
        <dbReference type="ARBA" id="ARBA00022679"/>
    </source>
</evidence>
<dbReference type="PROSITE" id="PS51147">
    <property type="entry name" value="PFTA"/>
    <property type="match status" value="5"/>
</dbReference>
<protein>
    <recommendedName>
        <fullName evidence="9">Protein farnesyltransferase/geranylgeranyltransferase type-1 subunit alpha</fullName>
        <ecNumber evidence="4">2.5.1.58</ecNumber>
        <ecNumber evidence="3">2.5.1.59</ecNumber>
    </recommendedName>
    <alternativeName>
        <fullName evidence="12">CAAX farnesyltransferase subunit alpha</fullName>
    </alternativeName>
    <alternativeName>
        <fullName evidence="11">FTase-alpha</fullName>
    </alternativeName>
    <alternativeName>
        <fullName evidence="10">Ras proteins prenyltransferase subunit alpha</fullName>
    </alternativeName>
    <alternativeName>
        <fullName evidence="13">Type I protein geranyl-geranyltransferase subunit alpha</fullName>
    </alternativeName>
</protein>
<evidence type="ECO:0000256" key="2">
    <source>
        <dbReference type="ARBA" id="ARBA00006734"/>
    </source>
</evidence>
<reference evidence="14 15" key="1">
    <citation type="submission" date="2022-09" db="EMBL/GenBank/DDBJ databases">
        <authorList>
            <person name="Palmer J.M."/>
        </authorList>
    </citation>
    <scope>NUCLEOTIDE SEQUENCE [LARGE SCALE GENOMIC DNA]</scope>
    <source>
        <strain evidence="14 15">DSM 7382</strain>
    </source>
</reference>
<keyword evidence="5" id="KW-0637">Prenyltransferase</keyword>
<organism evidence="14 15">
    <name type="scientific">Cerrena zonata</name>
    <dbReference type="NCBI Taxonomy" id="2478898"/>
    <lineage>
        <taxon>Eukaryota</taxon>
        <taxon>Fungi</taxon>
        <taxon>Dikarya</taxon>
        <taxon>Basidiomycota</taxon>
        <taxon>Agaricomycotina</taxon>
        <taxon>Agaricomycetes</taxon>
        <taxon>Polyporales</taxon>
        <taxon>Cerrenaceae</taxon>
        <taxon>Cerrena</taxon>
    </lineage>
</organism>
<dbReference type="Pfam" id="PF01239">
    <property type="entry name" value="PPTA"/>
    <property type="match status" value="4"/>
</dbReference>
<proteinExistence type="inferred from homology"/>
<dbReference type="AlphaFoldDB" id="A0AAW0FP31"/>
<comment type="similarity">
    <text evidence="2">Belongs to the protein prenyltransferase subunit alpha family.</text>
</comment>